<keyword evidence="3" id="KW-1185">Reference proteome</keyword>
<gene>
    <name evidence="2" type="ORF">ACFOM9_12890</name>
</gene>
<organism evidence="2 3">
    <name type="scientific">Luteimonas notoginsengisoli</name>
    <dbReference type="NCBI Taxonomy" id="1578200"/>
    <lineage>
        <taxon>Bacteria</taxon>
        <taxon>Pseudomonadati</taxon>
        <taxon>Pseudomonadota</taxon>
        <taxon>Gammaproteobacteria</taxon>
        <taxon>Lysobacterales</taxon>
        <taxon>Lysobacteraceae</taxon>
        <taxon>Luteimonas</taxon>
    </lineage>
</organism>
<evidence type="ECO:0000313" key="3">
    <source>
        <dbReference type="Proteomes" id="UP001595724"/>
    </source>
</evidence>
<comment type="caution">
    <text evidence="2">The sequence shown here is derived from an EMBL/GenBank/DDBJ whole genome shotgun (WGS) entry which is preliminary data.</text>
</comment>
<dbReference type="Proteomes" id="UP001595724">
    <property type="component" value="Unassembled WGS sequence"/>
</dbReference>
<name>A0ABV7UXE5_9GAMM</name>
<dbReference type="EMBL" id="JBHRYF010000009">
    <property type="protein sequence ID" value="MFC3660967.1"/>
    <property type="molecule type" value="Genomic_DNA"/>
</dbReference>
<reference evidence="3" key="1">
    <citation type="journal article" date="2019" name="Int. J. Syst. Evol. Microbiol.">
        <title>The Global Catalogue of Microorganisms (GCM) 10K type strain sequencing project: providing services to taxonomists for standard genome sequencing and annotation.</title>
        <authorList>
            <consortium name="The Broad Institute Genomics Platform"/>
            <consortium name="The Broad Institute Genome Sequencing Center for Infectious Disease"/>
            <person name="Wu L."/>
            <person name="Ma J."/>
        </authorList>
    </citation>
    <scope>NUCLEOTIDE SEQUENCE [LARGE SCALE GENOMIC DNA]</scope>
    <source>
        <strain evidence="3">KCTC 42211</strain>
    </source>
</reference>
<evidence type="ECO:0000313" key="2">
    <source>
        <dbReference type="EMBL" id="MFC3660967.1"/>
    </source>
</evidence>
<proteinExistence type="predicted"/>
<dbReference type="RefSeq" id="WP_386711489.1">
    <property type="nucleotide sequence ID" value="NZ_JBHRYF010000009.1"/>
</dbReference>
<feature type="region of interest" description="Disordered" evidence="1">
    <location>
        <begin position="1"/>
        <end position="23"/>
    </location>
</feature>
<protein>
    <submittedName>
        <fullName evidence="2">Uncharacterized protein</fullName>
    </submittedName>
</protein>
<sequence length="106" mass="11323">MEFAAAKAAADADEASQDEAARAAARARQAEFLDAGVAACADARTTAQLEGFVIVVELDSDGRVTRTWRRGDSPLALCIERQARGKTMFVPPKAPFHASLEVDFTP</sequence>
<evidence type="ECO:0000256" key="1">
    <source>
        <dbReference type="SAM" id="MobiDB-lite"/>
    </source>
</evidence>
<accession>A0ABV7UXE5</accession>